<feature type="compositionally biased region" description="Basic and acidic residues" evidence="1">
    <location>
        <begin position="23"/>
        <end position="39"/>
    </location>
</feature>
<reference evidence="2 3" key="1">
    <citation type="submission" date="2023-05" db="EMBL/GenBank/DDBJ databases">
        <title>B98-5 Cell Line De Novo Hybrid Assembly: An Optical Mapping Approach.</title>
        <authorList>
            <person name="Kananen K."/>
            <person name="Auerbach J.A."/>
            <person name="Kautto E."/>
            <person name="Blachly J.S."/>
        </authorList>
    </citation>
    <scope>NUCLEOTIDE SEQUENCE [LARGE SCALE GENOMIC DNA]</scope>
    <source>
        <strain evidence="2">B95-8</strain>
        <tissue evidence="2">Cell line</tissue>
    </source>
</reference>
<comment type="caution">
    <text evidence="2">The sequence shown here is derived from an EMBL/GenBank/DDBJ whole genome shotgun (WGS) entry which is preliminary data.</text>
</comment>
<name>A0ABQ9TC33_SAGOE</name>
<evidence type="ECO:0000256" key="1">
    <source>
        <dbReference type="SAM" id="MobiDB-lite"/>
    </source>
</evidence>
<protein>
    <submittedName>
        <fullName evidence="2">Uncharacterized protein</fullName>
    </submittedName>
</protein>
<feature type="compositionally biased region" description="Basic and acidic residues" evidence="1">
    <location>
        <begin position="1"/>
        <end position="14"/>
    </location>
</feature>
<feature type="region of interest" description="Disordered" evidence="1">
    <location>
        <begin position="1"/>
        <end position="39"/>
    </location>
</feature>
<evidence type="ECO:0000313" key="3">
    <source>
        <dbReference type="Proteomes" id="UP001266305"/>
    </source>
</evidence>
<dbReference type="EMBL" id="JASSZA010000091">
    <property type="protein sequence ID" value="KAK2081772.1"/>
    <property type="molecule type" value="Genomic_DNA"/>
</dbReference>
<feature type="non-terminal residue" evidence="2">
    <location>
        <position position="1"/>
    </location>
</feature>
<accession>A0ABQ9TC33</accession>
<proteinExistence type="predicted"/>
<keyword evidence="3" id="KW-1185">Reference proteome</keyword>
<feature type="region of interest" description="Disordered" evidence="1">
    <location>
        <begin position="57"/>
        <end position="80"/>
    </location>
</feature>
<evidence type="ECO:0000313" key="2">
    <source>
        <dbReference type="EMBL" id="KAK2081772.1"/>
    </source>
</evidence>
<feature type="non-terminal residue" evidence="2">
    <location>
        <position position="103"/>
    </location>
</feature>
<organism evidence="2 3">
    <name type="scientific">Saguinus oedipus</name>
    <name type="common">Cotton-top tamarin</name>
    <name type="synonym">Oedipomidas oedipus</name>
    <dbReference type="NCBI Taxonomy" id="9490"/>
    <lineage>
        <taxon>Eukaryota</taxon>
        <taxon>Metazoa</taxon>
        <taxon>Chordata</taxon>
        <taxon>Craniata</taxon>
        <taxon>Vertebrata</taxon>
        <taxon>Euteleostomi</taxon>
        <taxon>Mammalia</taxon>
        <taxon>Eutheria</taxon>
        <taxon>Euarchontoglires</taxon>
        <taxon>Primates</taxon>
        <taxon>Haplorrhini</taxon>
        <taxon>Platyrrhini</taxon>
        <taxon>Cebidae</taxon>
        <taxon>Callitrichinae</taxon>
        <taxon>Saguinus</taxon>
    </lineage>
</organism>
<sequence>PPGKQQDLKSNKAEGKRKKKKDKREAEKEKGKDKKKREEVEVEVEVAYLDWLTSREPRSRPETWLDESFGRPQTKQDESHFVELRQGYVRDGWSTSDMARREP</sequence>
<dbReference type="Proteomes" id="UP001266305">
    <property type="component" value="Unassembled WGS sequence"/>
</dbReference>
<gene>
    <name evidence="2" type="ORF">P7K49_040723</name>
</gene>